<evidence type="ECO:0000313" key="3">
    <source>
        <dbReference type="EMBL" id="AMK12691.1"/>
    </source>
</evidence>
<feature type="domain" description="Transposon Tn7 transposition protein TnsD C-terminal" evidence="2">
    <location>
        <begin position="327"/>
        <end position="442"/>
    </location>
</feature>
<evidence type="ECO:0000259" key="1">
    <source>
        <dbReference type="Pfam" id="PF06527"/>
    </source>
</evidence>
<feature type="domain" description="TniQ" evidence="1">
    <location>
        <begin position="4"/>
        <end position="156"/>
    </location>
</feature>
<dbReference type="Proteomes" id="UP000055611">
    <property type="component" value="Chromosome"/>
</dbReference>
<protein>
    <submittedName>
        <fullName evidence="4">Tn7-like transposition protein D</fullName>
    </submittedName>
</protein>
<evidence type="ECO:0000259" key="2">
    <source>
        <dbReference type="Pfam" id="PF15978"/>
    </source>
</evidence>
<dbReference type="InterPro" id="IPR032750">
    <property type="entry name" value="TnsD_C"/>
</dbReference>
<dbReference type="AlphaFoldDB" id="A0A126QRR6"/>
<dbReference type="EMBL" id="CP014206">
    <property type="protein sequence ID" value="AMK12691.1"/>
    <property type="molecule type" value="Genomic_DNA"/>
</dbReference>
<name>A0A126QRR6_9BACT</name>
<sequence>MLNFPVPYPDELLYSTVARAGVHFGITSPKILLDEVFGDRNIVATVDLPTHLQAISEQYPKSLGLTAETLTYKHTLFPLYAPFVPEARRLKCLDQMTRRTKGAVHLALGVTASLVRQKQHFRICPECMDEQIARHGEHFWVRQWHAPGCAYCLAHEGLSSVRFEIRNSHRHSFIALAPTIACLPPRSNSPPYDKRIENGVNSLLALPPAPSPSLEQWSLFYKHLAYDAILTRKSKVIFDNLKEKVLASWSPQKLHELGIPISDSQTNWLRLSMRKHRKAFSYLQHIVILEALLGPNWSFEEVISQVRKQHAPKTTAPFFAPTTPSHVFQTKRREWLKLVKTMGTRMARLSGWGYLYTWLYRNDRSWLKEINQKHKKTTRSENRRVNWYERDKLLLEKLEAIQLAHIGIQDSPRRSATWYLTQAGCRNLSRKIEKLPLSAAFLENESEDIASYQIRRIEITLQAQSAVKLPYWKLLRLSGLSPQKMKRRTRQFLRDQGWPS</sequence>
<dbReference type="RefSeq" id="WP_066806526.1">
    <property type="nucleotide sequence ID" value="NZ_CP014206.1"/>
</dbReference>
<evidence type="ECO:0000313" key="6">
    <source>
        <dbReference type="Proteomes" id="UP000295506"/>
    </source>
</evidence>
<gene>
    <name evidence="3" type="ORF">AWY79_17045</name>
    <name evidence="4" type="ORF">EDC59_102445</name>
</gene>
<dbReference type="Pfam" id="PF06527">
    <property type="entry name" value="TniQ"/>
    <property type="match status" value="1"/>
</dbReference>
<dbReference type="KEGG" id="dej:AWY79_17045"/>
<organism evidence="4 6">
    <name type="scientific">Pseudodesulfovibrio indicus</name>
    <dbReference type="NCBI Taxonomy" id="1716143"/>
    <lineage>
        <taxon>Bacteria</taxon>
        <taxon>Pseudomonadati</taxon>
        <taxon>Thermodesulfobacteriota</taxon>
        <taxon>Desulfovibrionia</taxon>
        <taxon>Desulfovibrionales</taxon>
        <taxon>Desulfovibrionaceae</taxon>
    </lineage>
</organism>
<proteinExistence type="predicted"/>
<evidence type="ECO:0000313" key="5">
    <source>
        <dbReference type="Proteomes" id="UP000055611"/>
    </source>
</evidence>
<reference evidence="4 6" key="2">
    <citation type="submission" date="2019-03" db="EMBL/GenBank/DDBJ databases">
        <title>Genomic Encyclopedia of Type Strains, Phase IV (KMG-IV): sequencing the most valuable type-strain genomes for metagenomic binning, comparative biology and taxonomic classification.</title>
        <authorList>
            <person name="Goeker M."/>
        </authorList>
    </citation>
    <scope>NUCLEOTIDE SEQUENCE [LARGE SCALE GENOMIC DNA]</scope>
    <source>
        <strain evidence="4 6">DSM 101483</strain>
    </source>
</reference>
<dbReference type="EMBL" id="SOBK01000002">
    <property type="protein sequence ID" value="TDT91010.1"/>
    <property type="molecule type" value="Genomic_DNA"/>
</dbReference>
<dbReference type="Pfam" id="PF15978">
    <property type="entry name" value="TnsD"/>
    <property type="match status" value="1"/>
</dbReference>
<dbReference type="Proteomes" id="UP000295506">
    <property type="component" value="Unassembled WGS sequence"/>
</dbReference>
<dbReference type="InterPro" id="IPR009492">
    <property type="entry name" value="TniQ"/>
</dbReference>
<accession>A0A126QRR6</accession>
<evidence type="ECO:0000313" key="4">
    <source>
        <dbReference type="EMBL" id="TDT91010.1"/>
    </source>
</evidence>
<keyword evidence="5" id="KW-1185">Reference proteome</keyword>
<dbReference type="OrthoDB" id="470139at2"/>
<reference evidence="3 5" key="1">
    <citation type="journal article" date="2016" name="Front. Microbiol.">
        <title>Genome Sequence of the Piezophilic, Mesophilic Sulfate-Reducing Bacterium Desulfovibrio indicus J2T.</title>
        <authorList>
            <person name="Cao J."/>
            <person name="Maignien L."/>
            <person name="Shao Z."/>
            <person name="Alain K."/>
            <person name="Jebbar M."/>
        </authorList>
    </citation>
    <scope>NUCLEOTIDE SEQUENCE [LARGE SCALE GENOMIC DNA]</scope>
    <source>
        <strain evidence="3 5">J2</strain>
    </source>
</reference>